<reference evidence="1" key="1">
    <citation type="submission" date="2019-04" db="EMBL/GenBank/DDBJ databases">
        <title>Microbes associate with the intestines of laboratory mice.</title>
        <authorList>
            <person name="Navarre W."/>
            <person name="Wong E."/>
            <person name="Huang K."/>
            <person name="Tropini C."/>
            <person name="Ng K."/>
            <person name="Yu B."/>
        </authorList>
    </citation>
    <scope>NUCLEOTIDE SEQUENCE</scope>
    <source>
        <strain evidence="1">NM04_E33</strain>
    </source>
</reference>
<gene>
    <name evidence="1" type="ORF">E5331_03315</name>
</gene>
<proteinExistence type="predicted"/>
<organism evidence="1 2">
    <name type="scientific">Lepagella muris</name>
    <dbReference type="NCBI Taxonomy" id="3032870"/>
    <lineage>
        <taxon>Bacteria</taxon>
        <taxon>Pseudomonadati</taxon>
        <taxon>Bacteroidota</taxon>
        <taxon>Bacteroidia</taxon>
        <taxon>Bacteroidales</taxon>
        <taxon>Muribaculaceae</taxon>
        <taxon>Lepagella</taxon>
    </lineage>
</organism>
<name>A0AC61RN84_9BACT</name>
<dbReference type="EMBL" id="SRYB01000003">
    <property type="protein sequence ID" value="TGY80280.1"/>
    <property type="molecule type" value="Genomic_DNA"/>
</dbReference>
<protein>
    <submittedName>
        <fullName evidence="1">XRE family transcriptional regulator</fullName>
    </submittedName>
</protein>
<evidence type="ECO:0000313" key="2">
    <source>
        <dbReference type="Proteomes" id="UP000306319"/>
    </source>
</evidence>
<evidence type="ECO:0000313" key="1">
    <source>
        <dbReference type="EMBL" id="TGY80280.1"/>
    </source>
</evidence>
<sequence>MSKTLDFLKEHESQSPSRFVEMATWRKENDGWLRWSRNIALSLIDYMQSHNLSRTGLAEELGVTPQYVSKILSGKVNFSFKSVYEIENKLGISCMSVNLAE</sequence>
<dbReference type="Proteomes" id="UP000306319">
    <property type="component" value="Unassembled WGS sequence"/>
</dbReference>
<comment type="caution">
    <text evidence="1">The sequence shown here is derived from an EMBL/GenBank/DDBJ whole genome shotgun (WGS) entry which is preliminary data.</text>
</comment>
<accession>A0AC61RN84</accession>
<keyword evidence="2" id="KW-1185">Reference proteome</keyword>